<reference evidence="2" key="1">
    <citation type="journal article" date="2017" name="Nat. Microbiol.">
        <title>Global analysis of biosynthetic gene clusters reveals vast potential of secondary metabolite production in Penicillium species.</title>
        <authorList>
            <person name="Nielsen J.C."/>
            <person name="Grijseels S."/>
            <person name="Prigent S."/>
            <person name="Ji B."/>
            <person name="Dainat J."/>
            <person name="Nielsen K.F."/>
            <person name="Frisvad J.C."/>
            <person name="Workman M."/>
            <person name="Nielsen J."/>
        </authorList>
    </citation>
    <scope>NUCLEOTIDE SEQUENCE [LARGE SCALE GENOMIC DNA]</scope>
    <source>
        <strain evidence="2">IBT 13039</strain>
    </source>
</reference>
<dbReference type="Proteomes" id="UP000191691">
    <property type="component" value="Unassembled WGS sequence"/>
</dbReference>
<dbReference type="AlphaFoldDB" id="A0A1V6XMD8"/>
<comment type="caution">
    <text evidence="1">The sequence shown here is derived from an EMBL/GenBank/DDBJ whole genome shotgun (WGS) entry which is preliminary data.</text>
</comment>
<name>A0A1V6XMD8_PENNA</name>
<keyword evidence="2" id="KW-1185">Reference proteome</keyword>
<proteinExistence type="predicted"/>
<gene>
    <name evidence="1" type="ORF">PENNAL_c0068G03135</name>
</gene>
<evidence type="ECO:0000313" key="1">
    <source>
        <dbReference type="EMBL" id="OQE76320.1"/>
    </source>
</evidence>
<accession>A0A1V6XMD8</accession>
<sequence>MKQRSTRMTIDSAFEISTVHSSRSSGLCLETGYETSSRDKASWAHVHCEAPVLGYSHNGIFPGKWGAQ</sequence>
<evidence type="ECO:0000313" key="2">
    <source>
        <dbReference type="Proteomes" id="UP000191691"/>
    </source>
</evidence>
<dbReference type="EMBL" id="MOOB01000068">
    <property type="protein sequence ID" value="OQE76320.1"/>
    <property type="molecule type" value="Genomic_DNA"/>
</dbReference>
<organism evidence="1 2">
    <name type="scientific">Penicillium nalgiovense</name>
    <dbReference type="NCBI Taxonomy" id="60175"/>
    <lineage>
        <taxon>Eukaryota</taxon>
        <taxon>Fungi</taxon>
        <taxon>Dikarya</taxon>
        <taxon>Ascomycota</taxon>
        <taxon>Pezizomycotina</taxon>
        <taxon>Eurotiomycetes</taxon>
        <taxon>Eurotiomycetidae</taxon>
        <taxon>Eurotiales</taxon>
        <taxon>Aspergillaceae</taxon>
        <taxon>Penicillium</taxon>
    </lineage>
</organism>
<protein>
    <submittedName>
        <fullName evidence="1">Uncharacterized protein</fullName>
    </submittedName>
</protein>